<feature type="compositionally biased region" description="Basic and acidic residues" evidence="1">
    <location>
        <begin position="50"/>
        <end position="63"/>
    </location>
</feature>
<dbReference type="Proteomes" id="UP000581769">
    <property type="component" value="Unassembled WGS sequence"/>
</dbReference>
<sequence length="132" mass="13932">MTDREPSEPETLTPMESLDEDDLRVDPLETGVEPPEHWSPAARSGTTPAEVREGEPLGRRLAEEEPDVQPGAVPERPIAATPAAELDDSVDAAPADGGELVPDDVPAHHSDPDPVEQADEAGGSVADSLRTE</sequence>
<feature type="region of interest" description="Disordered" evidence="1">
    <location>
        <begin position="1"/>
        <end position="132"/>
    </location>
</feature>
<evidence type="ECO:0000313" key="3">
    <source>
        <dbReference type="Proteomes" id="UP000581769"/>
    </source>
</evidence>
<gene>
    <name evidence="2" type="ORF">BJY18_001507</name>
</gene>
<evidence type="ECO:0000256" key="1">
    <source>
        <dbReference type="SAM" id="MobiDB-lite"/>
    </source>
</evidence>
<evidence type="ECO:0000313" key="2">
    <source>
        <dbReference type="EMBL" id="MBB4684022.1"/>
    </source>
</evidence>
<name>A0A840IS26_9PSEU</name>
<dbReference type="RefSeq" id="WP_184778836.1">
    <property type="nucleotide sequence ID" value="NZ_JACHMG010000001.1"/>
</dbReference>
<comment type="caution">
    <text evidence="2">The sequence shown here is derived from an EMBL/GenBank/DDBJ whole genome shotgun (WGS) entry which is preliminary data.</text>
</comment>
<keyword evidence="3" id="KW-1185">Reference proteome</keyword>
<dbReference type="AlphaFoldDB" id="A0A840IS26"/>
<evidence type="ECO:0008006" key="4">
    <source>
        <dbReference type="Google" id="ProtNLM"/>
    </source>
</evidence>
<proteinExistence type="predicted"/>
<accession>A0A840IS26</accession>
<dbReference type="EMBL" id="JACHMG010000001">
    <property type="protein sequence ID" value="MBB4684022.1"/>
    <property type="molecule type" value="Genomic_DNA"/>
</dbReference>
<reference evidence="2 3" key="1">
    <citation type="submission" date="2020-08" db="EMBL/GenBank/DDBJ databases">
        <title>Sequencing the genomes of 1000 actinobacteria strains.</title>
        <authorList>
            <person name="Klenk H.-P."/>
        </authorList>
    </citation>
    <scope>NUCLEOTIDE SEQUENCE [LARGE SCALE GENOMIC DNA]</scope>
    <source>
        <strain evidence="2 3">DSM 45859</strain>
    </source>
</reference>
<organism evidence="2 3">
    <name type="scientific">Amycolatopsis jiangsuensis</name>
    <dbReference type="NCBI Taxonomy" id="1181879"/>
    <lineage>
        <taxon>Bacteria</taxon>
        <taxon>Bacillati</taxon>
        <taxon>Actinomycetota</taxon>
        <taxon>Actinomycetes</taxon>
        <taxon>Pseudonocardiales</taxon>
        <taxon>Pseudonocardiaceae</taxon>
        <taxon>Amycolatopsis</taxon>
    </lineage>
</organism>
<protein>
    <recommendedName>
        <fullName evidence="4">DUF5709 domain-containing protein</fullName>
    </recommendedName>
</protein>